<keyword evidence="4" id="KW-1185">Reference proteome</keyword>
<feature type="chain" id="PRO_5039897896" evidence="1">
    <location>
        <begin position="26"/>
        <end position="406"/>
    </location>
</feature>
<dbReference type="Proteomes" id="UP000693970">
    <property type="component" value="Unassembled WGS sequence"/>
</dbReference>
<dbReference type="OrthoDB" id="204058at2759"/>
<dbReference type="InterPro" id="IPR052562">
    <property type="entry name" value="Ketohexokinase-related"/>
</dbReference>
<sequence>MTVVSSISTLLLLLASLLSSFSSHAWTTDSAAAMPKILSVGLSAVDFVATVDHFPEPDEKMRSSSLLVEGGGNAANTACAMAGLLPPGGANLLTAVGDDPNGNIILTGLEERGVTVIAEKYPGNSPFSYILSHNDDKDGSNTRTCIHQPSSGDMTVEFIENLDLSEYTAVHFDARYPTAAVALAKKCQKEQIPYSVDVERPREGLEDILKGASVVICNSNYCRSVDTAKTKKDSSDAQCLLRVMSKQAPNAKVAVQTLGSKGSCLVFVDDKLRNEAIKKYLIKKKEMEMTLIEPNDNKSPTVILSQDGTVTCGSFTGGVVVDTTGAGDSFIGGFLTALWAYASVDPVNNSPYNVQALGRALRIGSRVAARKIEKPGARGGLPKIEDDEFLQTEFDALLQKEAEMVN</sequence>
<keyword evidence="3" id="KW-0808">Transferase</keyword>
<accession>A0A9K3KMC6</accession>
<protein>
    <submittedName>
        <fullName evidence="3">PfkB carbohydrate kinase family protein</fullName>
    </submittedName>
</protein>
<keyword evidence="1" id="KW-0732">Signal</keyword>
<dbReference type="InterPro" id="IPR002173">
    <property type="entry name" value="Carboh/pur_kinase_PfkB_CS"/>
</dbReference>
<keyword evidence="3" id="KW-0418">Kinase</keyword>
<dbReference type="AlphaFoldDB" id="A0A9K3KMC6"/>
<proteinExistence type="predicted"/>
<dbReference type="PANTHER" id="PTHR42774:SF3">
    <property type="entry name" value="KETOHEXOKINASE"/>
    <property type="match status" value="1"/>
</dbReference>
<evidence type="ECO:0000313" key="4">
    <source>
        <dbReference type="Proteomes" id="UP000693970"/>
    </source>
</evidence>
<evidence type="ECO:0000259" key="2">
    <source>
        <dbReference type="Pfam" id="PF00294"/>
    </source>
</evidence>
<evidence type="ECO:0000256" key="1">
    <source>
        <dbReference type="SAM" id="SignalP"/>
    </source>
</evidence>
<dbReference type="PANTHER" id="PTHR42774">
    <property type="entry name" value="PHOSPHOTRANSFERASE SYSTEM TRANSPORT PROTEIN"/>
    <property type="match status" value="1"/>
</dbReference>
<feature type="signal peptide" evidence="1">
    <location>
        <begin position="1"/>
        <end position="25"/>
    </location>
</feature>
<name>A0A9K3KMC6_9STRA</name>
<feature type="domain" description="Carbohydrate kinase PfkB" evidence="2">
    <location>
        <begin position="34"/>
        <end position="272"/>
    </location>
</feature>
<reference evidence="3" key="1">
    <citation type="journal article" date="2021" name="Sci. Rep.">
        <title>Diploid genomic architecture of Nitzschia inconspicua, an elite biomass production diatom.</title>
        <authorList>
            <person name="Oliver A."/>
            <person name="Podell S."/>
            <person name="Pinowska A."/>
            <person name="Traller J.C."/>
            <person name="Smith S.R."/>
            <person name="McClure R."/>
            <person name="Beliaev A."/>
            <person name="Bohutskyi P."/>
            <person name="Hill E.A."/>
            <person name="Rabines A."/>
            <person name="Zheng H."/>
            <person name="Allen L.Z."/>
            <person name="Kuo A."/>
            <person name="Grigoriev I.V."/>
            <person name="Allen A.E."/>
            <person name="Hazlebeck D."/>
            <person name="Allen E.E."/>
        </authorList>
    </citation>
    <scope>NUCLEOTIDE SEQUENCE</scope>
    <source>
        <strain evidence="3">Hildebrandi</strain>
    </source>
</reference>
<evidence type="ECO:0000313" key="3">
    <source>
        <dbReference type="EMBL" id="KAG7345453.1"/>
    </source>
</evidence>
<dbReference type="Pfam" id="PF00294">
    <property type="entry name" value="PfkB"/>
    <property type="match status" value="2"/>
</dbReference>
<gene>
    <name evidence="3" type="ORF">IV203_032984</name>
</gene>
<comment type="caution">
    <text evidence="3">The sequence shown here is derived from an EMBL/GenBank/DDBJ whole genome shotgun (WGS) entry which is preliminary data.</text>
</comment>
<dbReference type="EMBL" id="JAGRRH010000022">
    <property type="protein sequence ID" value="KAG7345453.1"/>
    <property type="molecule type" value="Genomic_DNA"/>
</dbReference>
<feature type="domain" description="Carbohydrate kinase PfkB" evidence="2">
    <location>
        <begin position="300"/>
        <end position="383"/>
    </location>
</feature>
<dbReference type="InterPro" id="IPR011611">
    <property type="entry name" value="PfkB_dom"/>
</dbReference>
<dbReference type="GO" id="GO:0016301">
    <property type="term" value="F:kinase activity"/>
    <property type="evidence" value="ECO:0007669"/>
    <property type="project" value="UniProtKB-KW"/>
</dbReference>
<organism evidence="3 4">
    <name type="scientific">Nitzschia inconspicua</name>
    <dbReference type="NCBI Taxonomy" id="303405"/>
    <lineage>
        <taxon>Eukaryota</taxon>
        <taxon>Sar</taxon>
        <taxon>Stramenopiles</taxon>
        <taxon>Ochrophyta</taxon>
        <taxon>Bacillariophyta</taxon>
        <taxon>Bacillariophyceae</taxon>
        <taxon>Bacillariophycidae</taxon>
        <taxon>Bacillariales</taxon>
        <taxon>Bacillariaceae</taxon>
        <taxon>Nitzschia</taxon>
    </lineage>
</organism>
<dbReference type="PROSITE" id="PS00584">
    <property type="entry name" value="PFKB_KINASES_2"/>
    <property type="match status" value="1"/>
</dbReference>
<reference evidence="3" key="2">
    <citation type="submission" date="2021-04" db="EMBL/GenBank/DDBJ databases">
        <authorList>
            <person name="Podell S."/>
        </authorList>
    </citation>
    <scope>NUCLEOTIDE SEQUENCE</scope>
    <source>
        <strain evidence="3">Hildebrandi</strain>
    </source>
</reference>